<evidence type="ECO:0000313" key="4">
    <source>
        <dbReference type="Proteomes" id="UP001148313"/>
    </source>
</evidence>
<evidence type="ECO:0000313" key="3">
    <source>
        <dbReference type="EMBL" id="MDA4844182.1"/>
    </source>
</evidence>
<dbReference type="Proteomes" id="UP001148313">
    <property type="component" value="Unassembled WGS sequence"/>
</dbReference>
<dbReference type="Gene3D" id="3.75.10.10">
    <property type="entry name" value="L-arginine/glycine Amidinotransferase, Chain A"/>
    <property type="match status" value="1"/>
</dbReference>
<keyword evidence="2" id="KW-0732">Signal</keyword>
<feature type="chain" id="PRO_5046468689" evidence="2">
    <location>
        <begin position="22"/>
        <end position="367"/>
    </location>
</feature>
<gene>
    <name evidence="3" type="ORF">OOZ53_02425</name>
</gene>
<comment type="caution">
    <text evidence="3">The sequence shown here is derived from an EMBL/GenBank/DDBJ whole genome shotgun (WGS) entry which is preliminary data.</text>
</comment>
<sequence>MMRRTFLDSAAAVTFAPAAFAAGGATGKPDGTGNFFVPEESQPHLRTFMQWPVNRTVHPDRHFLGALQETIADIANTIAEFEPVVMMMPPEHEISARKMLGAAVEIWTVPTDDLWCRDSGPLFVTDGEGGLAVCQLNFNGWGNRQVHDNDGLVAQRVAERLGLSVIDSGVVGEGGGIETDGEGTLLAHESSWVNPNRNSISKQEIERRLLDAFGAEKMIWAPGIAGADITDYHIDSLARFVAPGSVLIQLPETIDPDDPWSAAAFETYDILRGATDSAGRSLELTVVPEPVDIRVEDDEFVASYANYYVCNGAVIAAQFGDSETDSEAERLLRQFYPGREIVMLDVDPVGEIGGGIHCATQQQPLVS</sequence>
<accession>A0ABT4VHJ6</accession>
<organism evidence="3 4">
    <name type="scientific">Hoeflea poritis</name>
    <dbReference type="NCBI Taxonomy" id="2993659"/>
    <lineage>
        <taxon>Bacteria</taxon>
        <taxon>Pseudomonadati</taxon>
        <taxon>Pseudomonadota</taxon>
        <taxon>Alphaproteobacteria</taxon>
        <taxon>Hyphomicrobiales</taxon>
        <taxon>Rhizobiaceae</taxon>
        <taxon>Hoeflea</taxon>
    </lineage>
</organism>
<evidence type="ECO:0000256" key="1">
    <source>
        <dbReference type="ARBA" id="ARBA00022801"/>
    </source>
</evidence>
<dbReference type="EMBL" id="JAPJZH010000001">
    <property type="protein sequence ID" value="MDA4844182.1"/>
    <property type="molecule type" value="Genomic_DNA"/>
</dbReference>
<keyword evidence="4" id="KW-1185">Reference proteome</keyword>
<dbReference type="SUPFAM" id="SSF55909">
    <property type="entry name" value="Pentein"/>
    <property type="match status" value="1"/>
</dbReference>
<dbReference type="PANTHER" id="PTHR31377:SF0">
    <property type="entry name" value="AGMATINE DEIMINASE-RELATED"/>
    <property type="match status" value="1"/>
</dbReference>
<dbReference type="Pfam" id="PF04371">
    <property type="entry name" value="PAD_porph"/>
    <property type="match status" value="1"/>
</dbReference>
<dbReference type="InterPro" id="IPR007466">
    <property type="entry name" value="Peptidyl-Arg-deiminase_porph"/>
</dbReference>
<name>A0ABT4VHJ6_9HYPH</name>
<feature type="signal peptide" evidence="2">
    <location>
        <begin position="1"/>
        <end position="21"/>
    </location>
</feature>
<protein>
    <submittedName>
        <fullName evidence="3">Agmatine deiminase family protein</fullName>
    </submittedName>
</protein>
<proteinExistence type="predicted"/>
<reference evidence="3" key="1">
    <citation type="submission" date="2022-11" db="EMBL/GenBank/DDBJ databases">
        <title>Hoeflea poritis sp. nov., isolated from scleractinian coral Porites lutea.</title>
        <authorList>
            <person name="Zhang G."/>
            <person name="Wei Q."/>
            <person name="Cai L."/>
        </authorList>
    </citation>
    <scope>NUCLEOTIDE SEQUENCE</scope>
    <source>
        <strain evidence="3">E7-10</strain>
    </source>
</reference>
<keyword evidence="1" id="KW-0378">Hydrolase</keyword>
<dbReference type="PANTHER" id="PTHR31377">
    <property type="entry name" value="AGMATINE DEIMINASE-RELATED"/>
    <property type="match status" value="1"/>
</dbReference>
<evidence type="ECO:0000256" key="2">
    <source>
        <dbReference type="SAM" id="SignalP"/>
    </source>
</evidence>